<dbReference type="GO" id="GO:0005524">
    <property type="term" value="F:ATP binding"/>
    <property type="evidence" value="ECO:0007669"/>
    <property type="project" value="UniProtKB-KW"/>
</dbReference>
<dbReference type="GO" id="GO:0046872">
    <property type="term" value="F:metal ion binding"/>
    <property type="evidence" value="ECO:0007669"/>
    <property type="project" value="UniProtKB-KW"/>
</dbReference>
<evidence type="ECO:0000313" key="16">
    <source>
        <dbReference type="Proteomes" id="UP000886805"/>
    </source>
</evidence>
<keyword evidence="1" id="KW-0004">4Fe-4S</keyword>
<dbReference type="EMBL" id="DXEQ01000026">
    <property type="protein sequence ID" value="HIX71571.1"/>
    <property type="molecule type" value="Genomic_DNA"/>
</dbReference>
<evidence type="ECO:0000256" key="1">
    <source>
        <dbReference type="ARBA" id="ARBA00022485"/>
    </source>
</evidence>
<proteinExistence type="inferred from homology"/>
<dbReference type="Pfam" id="PF00270">
    <property type="entry name" value="DEAD"/>
    <property type="match status" value="1"/>
</dbReference>
<feature type="domain" description="Helicase ATP-binding" evidence="14">
    <location>
        <begin position="212"/>
        <end position="464"/>
    </location>
</feature>
<dbReference type="Gene3D" id="1.10.275.40">
    <property type="match status" value="1"/>
</dbReference>
<dbReference type="SUPFAM" id="SSF52540">
    <property type="entry name" value="P-loop containing nucleoside triphosphate hydrolases"/>
    <property type="match status" value="2"/>
</dbReference>
<evidence type="ECO:0000256" key="13">
    <source>
        <dbReference type="ARBA" id="ARBA00038058"/>
    </source>
</evidence>
<accession>A0A9D1X2V9</accession>
<evidence type="ECO:0000256" key="5">
    <source>
        <dbReference type="ARBA" id="ARBA00022801"/>
    </source>
</evidence>
<dbReference type="Proteomes" id="UP000886805">
    <property type="component" value="Unassembled WGS sequence"/>
</dbReference>
<evidence type="ECO:0000259" key="14">
    <source>
        <dbReference type="PROSITE" id="PS51193"/>
    </source>
</evidence>
<evidence type="ECO:0000256" key="12">
    <source>
        <dbReference type="ARBA" id="ARBA00023235"/>
    </source>
</evidence>
<keyword evidence="5" id="KW-0378">Hydrolase</keyword>
<dbReference type="InterPro" id="IPR014013">
    <property type="entry name" value="Helic_SF1/SF2_ATP-bd_DinG/Rad3"/>
</dbReference>
<evidence type="ECO:0000256" key="2">
    <source>
        <dbReference type="ARBA" id="ARBA00022723"/>
    </source>
</evidence>
<evidence type="ECO:0000256" key="3">
    <source>
        <dbReference type="ARBA" id="ARBA00022741"/>
    </source>
</evidence>
<keyword evidence="7" id="KW-0067">ATP-binding</keyword>
<dbReference type="AlphaFoldDB" id="A0A9D1X2V9"/>
<comment type="caution">
    <text evidence="15">The sequence shown here is derived from an EMBL/GenBank/DDBJ whole genome shotgun (WGS) entry which is preliminary data.</text>
</comment>
<evidence type="ECO:0000256" key="7">
    <source>
        <dbReference type="ARBA" id="ARBA00022840"/>
    </source>
</evidence>
<keyword evidence="11" id="KW-0234">DNA repair</keyword>
<dbReference type="GO" id="GO:0003678">
    <property type="term" value="F:DNA helicase activity"/>
    <property type="evidence" value="ECO:0007669"/>
    <property type="project" value="InterPro"/>
</dbReference>
<evidence type="ECO:0000256" key="10">
    <source>
        <dbReference type="ARBA" id="ARBA00023125"/>
    </source>
</evidence>
<evidence type="ECO:0000313" key="15">
    <source>
        <dbReference type="EMBL" id="HIX71571.1"/>
    </source>
</evidence>
<evidence type="ECO:0000256" key="11">
    <source>
        <dbReference type="ARBA" id="ARBA00023204"/>
    </source>
</evidence>
<keyword evidence="4" id="KW-0227">DNA damage</keyword>
<dbReference type="PANTHER" id="PTHR11472:SF34">
    <property type="entry name" value="REGULATOR OF TELOMERE ELONGATION HELICASE 1"/>
    <property type="match status" value="1"/>
</dbReference>
<dbReference type="InterPro" id="IPR027417">
    <property type="entry name" value="P-loop_NTPase"/>
</dbReference>
<dbReference type="SMART" id="SM00491">
    <property type="entry name" value="HELICc2"/>
    <property type="match status" value="1"/>
</dbReference>
<keyword evidence="6 15" id="KW-0347">Helicase</keyword>
<dbReference type="InterPro" id="IPR045028">
    <property type="entry name" value="DinG/Rad3-like"/>
</dbReference>
<dbReference type="Gene3D" id="3.40.50.300">
    <property type="entry name" value="P-loop containing nucleotide triphosphate hydrolases"/>
    <property type="match status" value="2"/>
</dbReference>
<dbReference type="Gene3D" id="3.90.320.10">
    <property type="match status" value="1"/>
</dbReference>
<reference evidence="15" key="2">
    <citation type="submission" date="2021-04" db="EMBL/GenBank/DDBJ databases">
        <authorList>
            <person name="Gilroy R."/>
        </authorList>
    </citation>
    <scope>NUCLEOTIDE SEQUENCE</scope>
    <source>
        <strain evidence="15">ChiSxjej3B15-1167</strain>
    </source>
</reference>
<dbReference type="GO" id="GO:0016818">
    <property type="term" value="F:hydrolase activity, acting on acid anhydrides, in phosphorus-containing anhydrides"/>
    <property type="evidence" value="ECO:0007669"/>
    <property type="project" value="InterPro"/>
</dbReference>
<evidence type="ECO:0000256" key="4">
    <source>
        <dbReference type="ARBA" id="ARBA00022763"/>
    </source>
</evidence>
<dbReference type="Pfam" id="PF06733">
    <property type="entry name" value="DEAD_2"/>
    <property type="match status" value="1"/>
</dbReference>
<dbReference type="InterPro" id="IPR011545">
    <property type="entry name" value="DEAD/DEAH_box_helicase_dom"/>
</dbReference>
<evidence type="ECO:0000256" key="8">
    <source>
        <dbReference type="ARBA" id="ARBA00023004"/>
    </source>
</evidence>
<comment type="similarity">
    <text evidence="13">Belongs to the helicase family. DinG subfamily.</text>
</comment>
<dbReference type="GO" id="GO:0051539">
    <property type="term" value="F:4 iron, 4 sulfur cluster binding"/>
    <property type="evidence" value="ECO:0007669"/>
    <property type="project" value="UniProtKB-KW"/>
</dbReference>
<dbReference type="Pfam" id="PF13307">
    <property type="entry name" value="Helicase_C_2"/>
    <property type="match status" value="1"/>
</dbReference>
<organism evidence="15 16">
    <name type="scientific">Candidatus Anaerobutyricum stercoripullorum</name>
    <dbReference type="NCBI Taxonomy" id="2838456"/>
    <lineage>
        <taxon>Bacteria</taxon>
        <taxon>Bacillati</taxon>
        <taxon>Bacillota</taxon>
        <taxon>Clostridia</taxon>
        <taxon>Lachnospirales</taxon>
        <taxon>Lachnospiraceae</taxon>
        <taxon>Anaerobutyricum</taxon>
    </lineage>
</organism>
<keyword evidence="10" id="KW-0238">DNA-binding</keyword>
<evidence type="ECO:0000256" key="6">
    <source>
        <dbReference type="ARBA" id="ARBA00022806"/>
    </source>
</evidence>
<dbReference type="PANTHER" id="PTHR11472">
    <property type="entry name" value="DNA REPAIR DEAD HELICASE RAD3/XP-D SUBFAMILY MEMBER"/>
    <property type="match status" value="1"/>
</dbReference>
<keyword evidence="12" id="KW-0413">Isomerase</keyword>
<keyword evidence="3" id="KW-0547">Nucleotide-binding</keyword>
<dbReference type="GO" id="GO:0006281">
    <property type="term" value="P:DNA repair"/>
    <property type="evidence" value="ECO:0007669"/>
    <property type="project" value="UniProtKB-KW"/>
</dbReference>
<name>A0A9D1X2V9_9FIRM</name>
<gene>
    <name evidence="15" type="ORF">H9849_00975</name>
</gene>
<protein>
    <submittedName>
        <fullName evidence="15">ATP-dependent DNA helicase</fullName>
    </submittedName>
</protein>
<dbReference type="InterPro" id="IPR010614">
    <property type="entry name" value="RAD3-like_helicase_DEAD"/>
</dbReference>
<dbReference type="InterPro" id="IPR011604">
    <property type="entry name" value="PDDEXK-like_dom_sf"/>
</dbReference>
<dbReference type="InterPro" id="IPR006554">
    <property type="entry name" value="Helicase-like_DEXD_c2"/>
</dbReference>
<dbReference type="SMART" id="SM00488">
    <property type="entry name" value="DEXDc2"/>
    <property type="match status" value="1"/>
</dbReference>
<reference evidence="15" key="1">
    <citation type="journal article" date="2021" name="PeerJ">
        <title>Extensive microbial diversity within the chicken gut microbiome revealed by metagenomics and culture.</title>
        <authorList>
            <person name="Gilroy R."/>
            <person name="Ravi A."/>
            <person name="Getino M."/>
            <person name="Pursley I."/>
            <person name="Horton D.L."/>
            <person name="Alikhan N.F."/>
            <person name="Baker D."/>
            <person name="Gharbi K."/>
            <person name="Hall N."/>
            <person name="Watson M."/>
            <person name="Adriaenssens E.M."/>
            <person name="Foster-Nyarko E."/>
            <person name="Jarju S."/>
            <person name="Secka A."/>
            <person name="Antonio M."/>
            <person name="Oren A."/>
            <person name="Chaudhuri R.R."/>
            <person name="La Ragione R."/>
            <person name="Hildebrand F."/>
            <person name="Pallen M.J."/>
        </authorList>
    </citation>
    <scope>NUCLEOTIDE SEQUENCE</scope>
    <source>
        <strain evidence="15">ChiSxjej3B15-1167</strain>
    </source>
</reference>
<sequence length="808" mass="93803">MDVLSYQNNTVKTSVRKLVEFLLRSGDIETGTSLVSDPEAMQEGSRLHRKIQRSKKAGYRSEVALKMSWHREDYELVLEGRADGIDMVESPAQETYTIAEEQEAGEEKEGRKVRLPLIDEIKCVYKDVTKIEEPELLHLAQAKCYAYMYGSPAGFGEILVQITYCNIETEEIRYIVKKYSMTELEEWFEDLMDQYRLWADQYVKQRRKRNQSIEAMAFPFAYRSGQKELAAMVYRSIEEKRSIFLQAPTGVGKTISTLYPSLKSLGEEKAERIFYLTAKTITRTVAEQTLSLLGRQGLSLKAVSITAKEKICDNEEMDCNPVACPRARGHFDRINQALFALLTEQDTVDREAILEYGERYQVCPYELSFEAAQWADTVICDYNYVFDPHVNRKSLFGDKSGQILLIDEAHNLLDRAREMYSAFLRKEDVLRMKKLFTGKSKGIVRKLQNCNSVLFKMSKNTEEIGEQIDQLYYPLFWLLASMEEYLKDHPEMEQREEAVEFYFQARHFFMILDTMEDGYDIYGQGTGSHLMVRLFCVDPSTRLAEYLDRCRAGIFFSATLLPVPYYRQLLGGNAMDAFRITSPFEQKKKLLTITSDVTSRYSRRGEQQYLRIVRYMEKTISVKPGNYMIFFPSYEMLSQVLALAEESTLSLAADILVQNASMSEKEREEFLSAFREDNRRSLVGFCVLGSIFSEGIDLAGQRLIGVLIVGTGIPQICEERERIRSYFDRRGKKGYDYAYRFPGMNKVLQAAGRVIRTDRDTGTILLMDDRFLWRENQMLLPEEWDSYYEVNLDNYENVLERFWKEQGK</sequence>
<dbReference type="GO" id="GO:0003677">
    <property type="term" value="F:DNA binding"/>
    <property type="evidence" value="ECO:0007669"/>
    <property type="project" value="UniProtKB-KW"/>
</dbReference>
<keyword evidence="2" id="KW-0479">Metal-binding</keyword>
<dbReference type="InterPro" id="IPR006555">
    <property type="entry name" value="ATP-dep_Helicase_C"/>
</dbReference>
<evidence type="ECO:0000256" key="9">
    <source>
        <dbReference type="ARBA" id="ARBA00023014"/>
    </source>
</evidence>
<keyword evidence="8" id="KW-0408">Iron</keyword>
<keyword evidence="9" id="KW-0411">Iron-sulfur</keyword>
<dbReference type="InterPro" id="IPR042493">
    <property type="entry name" value="XPD_DNA_FeS"/>
</dbReference>
<dbReference type="Gene3D" id="1.10.30.20">
    <property type="entry name" value="Bacterial XPD DNA helicase, FeS cluster domain"/>
    <property type="match status" value="1"/>
</dbReference>
<dbReference type="PROSITE" id="PS51193">
    <property type="entry name" value="HELICASE_ATP_BIND_2"/>
    <property type="match status" value="1"/>
</dbReference>